<dbReference type="KEGG" id="hha:Hhal_0502"/>
<keyword evidence="3" id="KW-1005">Bacterial flagellum biogenesis</keyword>
<organism evidence="7 8">
    <name type="scientific">Halorhodospira halophila (strain DSM 244 / SL1)</name>
    <name type="common">Ectothiorhodospira halophila (strain DSM 244 / SL1)</name>
    <dbReference type="NCBI Taxonomy" id="349124"/>
    <lineage>
        <taxon>Bacteria</taxon>
        <taxon>Pseudomonadati</taxon>
        <taxon>Pseudomonadota</taxon>
        <taxon>Gammaproteobacteria</taxon>
        <taxon>Chromatiales</taxon>
        <taxon>Ectothiorhodospiraceae</taxon>
        <taxon>Halorhodospira</taxon>
    </lineage>
</organism>
<keyword evidence="2" id="KW-0963">Cytoplasm</keyword>
<evidence type="ECO:0000256" key="3">
    <source>
        <dbReference type="ARBA" id="ARBA00022795"/>
    </source>
</evidence>
<dbReference type="InterPro" id="IPR008622">
    <property type="entry name" value="FliT"/>
</dbReference>
<proteinExistence type="predicted"/>
<dbReference type="Proteomes" id="UP000000647">
    <property type="component" value="Chromosome"/>
</dbReference>
<evidence type="ECO:0000256" key="1">
    <source>
        <dbReference type="ARBA" id="ARBA00004514"/>
    </source>
</evidence>
<dbReference type="OrthoDB" id="5797068at2"/>
<accession>A1WUC7</accession>
<evidence type="ECO:0000256" key="4">
    <source>
        <dbReference type="ARBA" id="ARBA00023186"/>
    </source>
</evidence>
<dbReference type="EMBL" id="CP000544">
    <property type="protein sequence ID" value="ABM61289.1"/>
    <property type="molecule type" value="Genomic_DNA"/>
</dbReference>
<reference evidence="8" key="1">
    <citation type="submission" date="2006-12" db="EMBL/GenBank/DDBJ databases">
        <title>Complete sequence of Halorhodospira halophila SL1.</title>
        <authorList>
            <consortium name="US DOE Joint Genome Institute"/>
            <person name="Copeland A."/>
            <person name="Lucas S."/>
            <person name="Lapidus A."/>
            <person name="Barry K."/>
            <person name="Detter J.C."/>
            <person name="Glavina del Rio T."/>
            <person name="Hammon N."/>
            <person name="Israni S."/>
            <person name="Dalin E."/>
            <person name="Tice H."/>
            <person name="Pitluck S."/>
            <person name="Saunders E."/>
            <person name="Brettin T."/>
            <person name="Bruce D."/>
            <person name="Han C."/>
            <person name="Tapia R."/>
            <person name="Schmutz J."/>
            <person name="Larimer F."/>
            <person name="Land M."/>
            <person name="Hauser L."/>
            <person name="Kyrpides N."/>
            <person name="Mikhailova N."/>
            <person name="Hoff W."/>
            <person name="Richardson P."/>
        </authorList>
    </citation>
    <scope>NUCLEOTIDE SEQUENCE [LARGE SCALE GENOMIC DNA]</scope>
    <source>
        <strain evidence="8">DSM 244 / SL1</strain>
    </source>
</reference>
<evidence type="ECO:0000313" key="7">
    <source>
        <dbReference type="EMBL" id="ABM61289.1"/>
    </source>
</evidence>
<evidence type="ECO:0000313" key="8">
    <source>
        <dbReference type="Proteomes" id="UP000000647"/>
    </source>
</evidence>
<dbReference type="AlphaFoldDB" id="A1WUC7"/>
<dbReference type="RefSeq" id="WP_011813312.1">
    <property type="nucleotide sequence ID" value="NC_008789.1"/>
</dbReference>
<protein>
    <recommendedName>
        <fullName evidence="5">Flagellar protein FliT</fullName>
    </recommendedName>
</protein>
<gene>
    <name evidence="7" type="ordered locus">Hhal_0502</name>
</gene>
<evidence type="ECO:0000256" key="2">
    <source>
        <dbReference type="ARBA" id="ARBA00022490"/>
    </source>
</evidence>
<feature type="region of interest" description="Disordered" evidence="6">
    <location>
        <begin position="92"/>
        <end position="115"/>
    </location>
</feature>
<dbReference type="Pfam" id="PF05400">
    <property type="entry name" value="FliT"/>
    <property type="match status" value="1"/>
</dbReference>
<feature type="region of interest" description="Disordered" evidence="6">
    <location>
        <begin position="44"/>
        <end position="65"/>
    </location>
</feature>
<keyword evidence="4" id="KW-0143">Chaperone</keyword>
<dbReference type="STRING" id="349124.Hhal_0502"/>
<dbReference type="Gene3D" id="1.20.58.380">
    <property type="entry name" value="Flagellar protein flit"/>
    <property type="match status" value="1"/>
</dbReference>
<sequence>MAGGEGSGGGEERAAVAVTARRLRELSRQMRRCAEAGDWDGVMERNGLREKQARQLPEDPNHPGADLARQALAESLECDRAVRAWMEAERDRLGAASRDEHHQREARDAYSRYSD</sequence>
<name>A1WUC7_HALHL</name>
<evidence type="ECO:0000256" key="6">
    <source>
        <dbReference type="SAM" id="MobiDB-lite"/>
    </source>
</evidence>
<evidence type="ECO:0000256" key="5">
    <source>
        <dbReference type="ARBA" id="ARBA00093797"/>
    </source>
</evidence>
<comment type="subcellular location">
    <subcellularLocation>
        <location evidence="1">Cytoplasm</location>
        <location evidence="1">Cytosol</location>
    </subcellularLocation>
</comment>
<reference evidence="7 8" key="2">
    <citation type="journal article" date="2013" name="Stand. Genomic Sci.">
        <title>Complete genome sequence of Halorhodospira halophila SL1.</title>
        <authorList>
            <person name="Challacombe J.F."/>
            <person name="Majid S."/>
            <person name="Deole R."/>
            <person name="Brettin T.S."/>
            <person name="Bruce D."/>
            <person name="Delano S.F."/>
            <person name="Detter J.C."/>
            <person name="Gleasner C.D."/>
            <person name="Han C.S."/>
            <person name="Misra M."/>
            <person name="Reitenga K.G."/>
            <person name="Mikhailova N."/>
            <person name="Woyke T."/>
            <person name="Pitluck S."/>
            <person name="Nolan M."/>
            <person name="Land M.L."/>
            <person name="Saunders E."/>
            <person name="Tapia R."/>
            <person name="Lapidus A."/>
            <person name="Ivanova N."/>
            <person name="Hoff W.D."/>
        </authorList>
    </citation>
    <scope>NUCLEOTIDE SEQUENCE [LARGE SCALE GENOMIC DNA]</scope>
    <source>
        <strain evidence="8">DSM 244 / SL1</strain>
    </source>
</reference>
<dbReference type="GO" id="GO:0044781">
    <property type="term" value="P:bacterial-type flagellum organization"/>
    <property type="evidence" value="ECO:0007669"/>
    <property type="project" value="UniProtKB-KW"/>
</dbReference>
<feature type="compositionally biased region" description="Basic and acidic residues" evidence="6">
    <location>
        <begin position="44"/>
        <end position="61"/>
    </location>
</feature>
<dbReference type="HOGENOM" id="CLU_2105553_0_0_6"/>
<keyword evidence="8" id="KW-1185">Reference proteome</keyword>